<dbReference type="SUPFAM" id="SSF53756">
    <property type="entry name" value="UDP-Glycosyltransferase/glycogen phosphorylase"/>
    <property type="match status" value="2"/>
</dbReference>
<proteinExistence type="predicted"/>
<dbReference type="InterPro" id="IPR028098">
    <property type="entry name" value="Glyco_trans_4-like_N"/>
</dbReference>
<dbReference type="Proteomes" id="UP000253628">
    <property type="component" value="Unassembled WGS sequence"/>
</dbReference>
<dbReference type="InterPro" id="IPR001296">
    <property type="entry name" value="Glyco_trans_1"/>
</dbReference>
<keyword evidence="5" id="KW-1185">Reference proteome</keyword>
<feature type="domain" description="Glycosyltransferase subfamily 4-like N-terminal" evidence="2">
    <location>
        <begin position="19"/>
        <end position="181"/>
    </location>
</feature>
<organism evidence="4 5">
    <name type="scientific">Eoetvoesiella caeni</name>
    <dbReference type="NCBI Taxonomy" id="645616"/>
    <lineage>
        <taxon>Bacteria</taxon>
        <taxon>Pseudomonadati</taxon>
        <taxon>Pseudomonadota</taxon>
        <taxon>Betaproteobacteria</taxon>
        <taxon>Burkholderiales</taxon>
        <taxon>Alcaligenaceae</taxon>
        <taxon>Eoetvoesiella</taxon>
    </lineage>
</organism>
<evidence type="ECO:0000313" key="5">
    <source>
        <dbReference type="Proteomes" id="UP000253628"/>
    </source>
</evidence>
<dbReference type="Gene3D" id="3.40.50.2000">
    <property type="entry name" value="Glycogen Phosphorylase B"/>
    <property type="match status" value="4"/>
</dbReference>
<sequence length="788" mass="84743">MTDTHTLHIVHVISGLGQGGAETVLHRLIAADGQRHRHTVISMTGEGVFGARLRAAGAVVNTLDMPAGRLSLGGLWRLHRLLRTLAPDVVQTWMYHADLIGGIMARLAGIRAVSWGIRNSGASLEKSSRVARAVAWTCARLSGVVPAVVVACAADAAKRHRDWGYRADRMQVIPNGYDLSRWKPDAGARARLREQWGIGAAAPVIGSIARWNPLKDHANLIEAFARCAAVRPDMRCVLVGLDMDAGNAELGALLDRWNVRGKVVLLGMREDVPDVMNALDIHVLSSCAEGFPNVVAEAVATEVACVVTDVGDAALIVGDDGWVAPPRNALALAGAIEQALEELGTPQMQLRRRQGRERVGRLYGLQAMVDAYDAVWQGLARKFPRRTGAARPAAAQAAQTAIPPEAADAAPKILLFTVNNPAFFLSHRLPIALGAARSGYEVHVATMDGAAVRTIQQHGFVHHVIPMSRSGKNPLRELLSIYALWRLYRRLRPDIVHAVTIKPVLYGGIAARLAGVPAYVAAISGLGFIFTRQQSRFDFLLWATMTLYRFALGHSNSRVIFQNENDRDLLARAGALKSGQAVMIRGSGVDLERFNVQAEPDGAPVAVMAARLLKDKGVREFVAAARISVGHSSGLRWMLAGSPDPGNPASVSQEDVEIWKREGFVECLGEQADIAALYRRSHIVVLPSYREGLPKSLVEAAACGRAVVTTDVPGCRDAIEPGVTGLLVPVHDAAALAAAVQRLADDAVLRRAMGSAGRNLAEREFDIRLIVGRHLEIYGALSAGGRKT</sequence>
<comment type="caution">
    <text evidence="4">The sequence shown here is derived from an EMBL/GenBank/DDBJ whole genome shotgun (WGS) entry which is preliminary data.</text>
</comment>
<evidence type="ECO:0000259" key="2">
    <source>
        <dbReference type="Pfam" id="PF13439"/>
    </source>
</evidence>
<dbReference type="Pfam" id="PF13439">
    <property type="entry name" value="Glyco_transf_4"/>
    <property type="match status" value="1"/>
</dbReference>
<dbReference type="PANTHER" id="PTHR12526:SF630">
    <property type="entry name" value="GLYCOSYLTRANSFERASE"/>
    <property type="match status" value="1"/>
</dbReference>
<gene>
    <name evidence="4" type="ORF">DFR37_108144</name>
</gene>
<dbReference type="GO" id="GO:0016757">
    <property type="term" value="F:glycosyltransferase activity"/>
    <property type="evidence" value="ECO:0007669"/>
    <property type="project" value="InterPro"/>
</dbReference>
<accession>A0A366H732</accession>
<reference evidence="4 5" key="1">
    <citation type="submission" date="2018-06" db="EMBL/GenBank/DDBJ databases">
        <title>Genomic Encyclopedia of Type Strains, Phase IV (KMG-IV): sequencing the most valuable type-strain genomes for metagenomic binning, comparative biology and taxonomic classification.</title>
        <authorList>
            <person name="Goeker M."/>
        </authorList>
    </citation>
    <scope>NUCLEOTIDE SEQUENCE [LARGE SCALE GENOMIC DNA]</scope>
    <source>
        <strain evidence="4 5">DSM 25520</strain>
    </source>
</reference>
<feature type="domain" description="Glycosyltransferase subfamily 4-like N-terminal" evidence="3">
    <location>
        <begin position="414"/>
        <end position="562"/>
    </location>
</feature>
<dbReference type="AlphaFoldDB" id="A0A366H732"/>
<dbReference type="CDD" id="cd03808">
    <property type="entry name" value="GT4_CapM-like"/>
    <property type="match status" value="1"/>
</dbReference>
<keyword evidence="4" id="KW-0808">Transferase</keyword>
<protein>
    <submittedName>
        <fullName evidence="4">Glycosyltransferase involved in cell wall biosynthesis</fullName>
    </submittedName>
</protein>
<evidence type="ECO:0000259" key="1">
    <source>
        <dbReference type="Pfam" id="PF00534"/>
    </source>
</evidence>
<dbReference type="Pfam" id="PF13692">
    <property type="entry name" value="Glyco_trans_1_4"/>
    <property type="match status" value="1"/>
</dbReference>
<dbReference type="EMBL" id="QNRQ01000008">
    <property type="protein sequence ID" value="RBP37961.1"/>
    <property type="molecule type" value="Genomic_DNA"/>
</dbReference>
<dbReference type="PANTHER" id="PTHR12526">
    <property type="entry name" value="GLYCOSYLTRANSFERASE"/>
    <property type="match status" value="1"/>
</dbReference>
<feature type="domain" description="Glycosyl transferase family 1" evidence="1">
    <location>
        <begin position="594"/>
        <end position="759"/>
    </location>
</feature>
<evidence type="ECO:0000259" key="3">
    <source>
        <dbReference type="Pfam" id="PF13477"/>
    </source>
</evidence>
<dbReference type="Pfam" id="PF13477">
    <property type="entry name" value="Glyco_trans_4_2"/>
    <property type="match status" value="1"/>
</dbReference>
<name>A0A366H732_9BURK</name>
<dbReference type="OrthoDB" id="9775208at2"/>
<dbReference type="Pfam" id="PF00534">
    <property type="entry name" value="Glycos_transf_1"/>
    <property type="match status" value="1"/>
</dbReference>
<evidence type="ECO:0000313" key="4">
    <source>
        <dbReference type="EMBL" id="RBP37961.1"/>
    </source>
</evidence>